<name>A0A835PHP8_VANPL</name>
<feature type="compositionally biased region" description="Pro residues" evidence="1">
    <location>
        <begin position="150"/>
        <end position="164"/>
    </location>
</feature>
<dbReference type="InterPro" id="IPR036259">
    <property type="entry name" value="MFS_trans_sf"/>
</dbReference>
<protein>
    <submittedName>
        <fullName evidence="2">Uncharacterized protein</fullName>
    </submittedName>
</protein>
<reference evidence="2 3" key="1">
    <citation type="journal article" date="2020" name="Nat. Food">
        <title>A phased Vanilla planifolia genome enables genetic improvement of flavour and production.</title>
        <authorList>
            <person name="Hasing T."/>
            <person name="Tang H."/>
            <person name="Brym M."/>
            <person name="Khazi F."/>
            <person name="Huang T."/>
            <person name="Chambers A.H."/>
        </authorList>
    </citation>
    <scope>NUCLEOTIDE SEQUENCE [LARGE SCALE GENOMIC DNA]</scope>
    <source>
        <tissue evidence="2">Leaf</tissue>
    </source>
</reference>
<accession>A0A835PHP8</accession>
<dbReference type="EMBL" id="JADCNM010000014">
    <property type="protein sequence ID" value="KAG0453379.1"/>
    <property type="molecule type" value="Genomic_DNA"/>
</dbReference>
<dbReference type="Proteomes" id="UP000639772">
    <property type="component" value="Unassembled WGS sequence"/>
</dbReference>
<feature type="compositionally biased region" description="Polar residues" evidence="1">
    <location>
        <begin position="135"/>
        <end position="149"/>
    </location>
</feature>
<dbReference type="AlphaFoldDB" id="A0A835PHP8"/>
<organism evidence="2 3">
    <name type="scientific">Vanilla planifolia</name>
    <name type="common">Vanilla</name>
    <dbReference type="NCBI Taxonomy" id="51239"/>
    <lineage>
        <taxon>Eukaryota</taxon>
        <taxon>Viridiplantae</taxon>
        <taxon>Streptophyta</taxon>
        <taxon>Embryophyta</taxon>
        <taxon>Tracheophyta</taxon>
        <taxon>Spermatophyta</taxon>
        <taxon>Magnoliopsida</taxon>
        <taxon>Liliopsida</taxon>
        <taxon>Asparagales</taxon>
        <taxon>Orchidaceae</taxon>
        <taxon>Vanilloideae</taxon>
        <taxon>Vanilleae</taxon>
        <taxon>Vanilla</taxon>
    </lineage>
</organism>
<sequence>MSSLRCSFFISSVTIRKIRTGIKDGREWKGGRRKGKVEEGASEISDRFALSGFNANKVQYMQNRLHNHILFRPQTPSISSAAPRASPPLLVVCRDSFLESLLDHPTGSFIYLLVSRLAMMWFSIHVVTNTSSLKQGDDQVTVSPSSQGSRPPPVSRSPNLQPRPPVGCSSSMALFFSTAMGAGGIGPVSWPLGRTSSSWTAPQAGSTRGADFFNLYFFSMGFSTLFGPHGGCLRTGQRRLGVWASAFPALLCSSPLWSLVLDCPLYIRRKPGGAY</sequence>
<comment type="caution">
    <text evidence="2">The sequence shown here is derived from an EMBL/GenBank/DDBJ whole genome shotgun (WGS) entry which is preliminary data.</text>
</comment>
<proteinExistence type="predicted"/>
<evidence type="ECO:0000313" key="2">
    <source>
        <dbReference type="EMBL" id="KAG0453379.1"/>
    </source>
</evidence>
<evidence type="ECO:0000313" key="3">
    <source>
        <dbReference type="Proteomes" id="UP000639772"/>
    </source>
</evidence>
<gene>
    <name evidence="2" type="ORF">HPP92_024683</name>
</gene>
<dbReference type="Gene3D" id="1.20.1250.20">
    <property type="entry name" value="MFS general substrate transporter like domains"/>
    <property type="match status" value="1"/>
</dbReference>
<dbReference type="OrthoDB" id="8904098at2759"/>
<evidence type="ECO:0000256" key="1">
    <source>
        <dbReference type="SAM" id="MobiDB-lite"/>
    </source>
</evidence>
<feature type="region of interest" description="Disordered" evidence="1">
    <location>
        <begin position="135"/>
        <end position="164"/>
    </location>
</feature>